<keyword evidence="7" id="KW-0677">Repeat</keyword>
<dbReference type="InterPro" id="IPR000157">
    <property type="entry name" value="TIR_dom"/>
</dbReference>
<evidence type="ECO:0000256" key="10">
    <source>
        <dbReference type="ARBA" id="ARBA00023136"/>
    </source>
</evidence>
<dbReference type="STRING" id="6573.A0A210QQ94"/>
<dbReference type="GO" id="GO:0005886">
    <property type="term" value="C:plasma membrane"/>
    <property type="evidence" value="ECO:0007669"/>
    <property type="project" value="TreeGrafter"/>
</dbReference>
<dbReference type="InterPro" id="IPR032675">
    <property type="entry name" value="LRR_dom_sf"/>
</dbReference>
<feature type="domain" description="TIR" evidence="15">
    <location>
        <begin position="732"/>
        <end position="873"/>
    </location>
</feature>
<comment type="caution">
    <text evidence="16">The sequence shown here is derived from an EMBL/GenBank/DDBJ whole genome shotgun (WGS) entry which is preliminary data.</text>
</comment>
<dbReference type="PANTHER" id="PTHR24365:SF541">
    <property type="entry name" value="PROTEIN TOLL-RELATED"/>
    <property type="match status" value="1"/>
</dbReference>
<keyword evidence="4" id="KW-0433">Leucine-rich repeat</keyword>
<dbReference type="Pfam" id="PF13855">
    <property type="entry name" value="LRR_8"/>
    <property type="match status" value="3"/>
</dbReference>
<dbReference type="SUPFAM" id="SSF52200">
    <property type="entry name" value="Toll/Interleukin receptor TIR domain"/>
    <property type="match status" value="1"/>
</dbReference>
<keyword evidence="8" id="KW-0391">Immunity</keyword>
<dbReference type="InterPro" id="IPR035897">
    <property type="entry name" value="Toll_tir_struct_dom_sf"/>
</dbReference>
<dbReference type="OrthoDB" id="1526598at2759"/>
<proteinExistence type="inferred from homology"/>
<keyword evidence="12" id="KW-0325">Glycoprotein</keyword>
<name>A0A210QQ94_MIZYE</name>
<evidence type="ECO:0000256" key="2">
    <source>
        <dbReference type="ARBA" id="ARBA00009634"/>
    </source>
</evidence>
<keyword evidence="5 13" id="KW-0812">Transmembrane</keyword>
<feature type="signal peptide" evidence="14">
    <location>
        <begin position="1"/>
        <end position="24"/>
    </location>
</feature>
<evidence type="ECO:0000256" key="13">
    <source>
        <dbReference type="SAM" id="Phobius"/>
    </source>
</evidence>
<keyword evidence="6 14" id="KW-0732">Signal</keyword>
<evidence type="ECO:0000256" key="7">
    <source>
        <dbReference type="ARBA" id="ARBA00022737"/>
    </source>
</evidence>
<dbReference type="SUPFAM" id="SSF52058">
    <property type="entry name" value="L domain-like"/>
    <property type="match status" value="2"/>
</dbReference>
<dbReference type="InterPro" id="IPR017241">
    <property type="entry name" value="Toll-like_receptor"/>
</dbReference>
<dbReference type="Gene3D" id="3.40.50.10140">
    <property type="entry name" value="Toll/interleukin-1 receptor homology (TIR) domain"/>
    <property type="match status" value="1"/>
</dbReference>
<evidence type="ECO:0000256" key="4">
    <source>
        <dbReference type="ARBA" id="ARBA00022614"/>
    </source>
</evidence>
<dbReference type="GO" id="GO:0004888">
    <property type="term" value="F:transmembrane signaling receptor activity"/>
    <property type="evidence" value="ECO:0007669"/>
    <property type="project" value="InterPro"/>
</dbReference>
<dbReference type="SMART" id="SM00255">
    <property type="entry name" value="TIR"/>
    <property type="match status" value="1"/>
</dbReference>
<reference evidence="16 17" key="1">
    <citation type="journal article" date="2017" name="Nat. Ecol. Evol.">
        <title>Scallop genome provides insights into evolution of bilaterian karyotype and development.</title>
        <authorList>
            <person name="Wang S."/>
            <person name="Zhang J."/>
            <person name="Jiao W."/>
            <person name="Li J."/>
            <person name="Xun X."/>
            <person name="Sun Y."/>
            <person name="Guo X."/>
            <person name="Huan P."/>
            <person name="Dong B."/>
            <person name="Zhang L."/>
            <person name="Hu X."/>
            <person name="Sun X."/>
            <person name="Wang J."/>
            <person name="Zhao C."/>
            <person name="Wang Y."/>
            <person name="Wang D."/>
            <person name="Huang X."/>
            <person name="Wang R."/>
            <person name="Lv J."/>
            <person name="Li Y."/>
            <person name="Zhang Z."/>
            <person name="Liu B."/>
            <person name="Lu W."/>
            <person name="Hui Y."/>
            <person name="Liang J."/>
            <person name="Zhou Z."/>
            <person name="Hou R."/>
            <person name="Li X."/>
            <person name="Liu Y."/>
            <person name="Li H."/>
            <person name="Ning X."/>
            <person name="Lin Y."/>
            <person name="Zhao L."/>
            <person name="Xing Q."/>
            <person name="Dou J."/>
            <person name="Li Y."/>
            <person name="Mao J."/>
            <person name="Guo H."/>
            <person name="Dou H."/>
            <person name="Li T."/>
            <person name="Mu C."/>
            <person name="Jiang W."/>
            <person name="Fu Q."/>
            <person name="Fu X."/>
            <person name="Miao Y."/>
            <person name="Liu J."/>
            <person name="Yu Q."/>
            <person name="Li R."/>
            <person name="Liao H."/>
            <person name="Li X."/>
            <person name="Kong Y."/>
            <person name="Jiang Z."/>
            <person name="Chourrout D."/>
            <person name="Li R."/>
            <person name="Bao Z."/>
        </authorList>
    </citation>
    <scope>NUCLEOTIDE SEQUENCE [LARGE SCALE GENOMIC DNA]</scope>
    <source>
        <strain evidence="16 17">PY_sf001</strain>
    </source>
</reference>
<feature type="transmembrane region" description="Helical" evidence="13">
    <location>
        <begin position="677"/>
        <end position="703"/>
    </location>
</feature>
<dbReference type="FunFam" id="3.40.50.10140:FF:000001">
    <property type="entry name" value="Toll-like receptor 2"/>
    <property type="match status" value="1"/>
</dbReference>
<accession>A0A210QQ94</accession>
<evidence type="ECO:0000256" key="5">
    <source>
        <dbReference type="ARBA" id="ARBA00022692"/>
    </source>
</evidence>
<dbReference type="PANTHER" id="PTHR24365">
    <property type="entry name" value="TOLL-LIKE RECEPTOR"/>
    <property type="match status" value="1"/>
</dbReference>
<evidence type="ECO:0000256" key="8">
    <source>
        <dbReference type="ARBA" id="ARBA00022859"/>
    </source>
</evidence>
<evidence type="ECO:0000256" key="3">
    <source>
        <dbReference type="ARBA" id="ARBA00022588"/>
    </source>
</evidence>
<evidence type="ECO:0000256" key="12">
    <source>
        <dbReference type="ARBA" id="ARBA00023180"/>
    </source>
</evidence>
<evidence type="ECO:0000256" key="11">
    <source>
        <dbReference type="ARBA" id="ARBA00023170"/>
    </source>
</evidence>
<evidence type="ECO:0000256" key="14">
    <source>
        <dbReference type="SAM" id="SignalP"/>
    </source>
</evidence>
<evidence type="ECO:0000256" key="1">
    <source>
        <dbReference type="ARBA" id="ARBA00004479"/>
    </source>
</evidence>
<dbReference type="PIRSF" id="PIRSF037595">
    <property type="entry name" value="Toll-like_receptor"/>
    <property type="match status" value="1"/>
</dbReference>
<keyword evidence="17" id="KW-1185">Reference proteome</keyword>
<dbReference type="PROSITE" id="PS50104">
    <property type="entry name" value="TIR"/>
    <property type="match status" value="1"/>
</dbReference>
<dbReference type="InterPro" id="IPR003591">
    <property type="entry name" value="Leu-rich_rpt_typical-subtyp"/>
</dbReference>
<evidence type="ECO:0000313" key="17">
    <source>
        <dbReference type="Proteomes" id="UP000242188"/>
    </source>
</evidence>
<dbReference type="SMART" id="SM00364">
    <property type="entry name" value="LRR_BAC"/>
    <property type="match status" value="4"/>
</dbReference>
<evidence type="ECO:0000313" key="16">
    <source>
        <dbReference type="EMBL" id="OWF50884.1"/>
    </source>
</evidence>
<keyword evidence="10 13" id="KW-0472">Membrane</keyword>
<sequence length="875" mass="100398">MFDCASLFHWILFVSLPFYQLVVGEGTYNATRLSQILGTVNIQNNGRELDMSSNCSSEARCWCGESNDIQVADCSGLNLTAIPDFLSTVGIVDLRYNQLAVVNNTDQLPQNLLYLDLSNNRLANFTGNPFDHLAKLAYLDLSDNYLSYSPSIYTLDLFSCLTSLTFLNIKGNNERSGSDLLHYPDAISSLLGLTTLKMDGLKNARLGDVLSPLKKLATLDLSGRNGHCWIDHMTEDFFEGVVSSLVDIDLSTCKIVYIDNGTFRSLPNLTVLSLSGNNQLTFNVLINLTYDLQATNIHKLFLNKLHCTYGVGTFLFQEDLMLLNNTRLEELYLDFNRIELVEDTMMQYLPDSLKLLSVAGNKFTLGKYLLAMHFLDSLKYLDVSLQFSPHGSVGEMLEQCFDWRCPKETKNESQEPRSLKFYGKWRPSLYLPRNLEVIDGHSSSFRGEIGDFNFMERNIIKQFDLHDNLLQSWKGPIRNLHRVEYIDLSYNSCGHVTTHFFEDFPNMTTLNVSHNNLGEVFKNSATSDILKQLKSLEKLNMTHNKIDRLPEGVLRDLSALRQIDLSFNQLTDWNVKIDHMYQLQLLNISYNRLIVLSKSFMDAVDRMTKITNLTLDLRGNPLRCDCNKLDFLKWVSRRKSLFINIETYDCRITNETQISFGDLGNIIARLERDCSDYVGIIVGTLVVIVICVSVVIGGVGYRFRWKLRYLYYMAKNRYRGYVVVRDTLDSHYNYDAFISYSDSNSSFVIHDIVENLETNHGLRLCLHQRDFLPGNEIAVNITNAISNSRKTVAIITNSYLDSYWCMFEFNMARMESVYTRAEENVLFLILYEKLPRRQIPMDVLDVIESDSYIEYPDDEQGNVVFWDKIREAISG</sequence>
<dbReference type="GO" id="GO:0045087">
    <property type="term" value="P:innate immune response"/>
    <property type="evidence" value="ECO:0007669"/>
    <property type="project" value="UniProtKB-KW"/>
</dbReference>
<dbReference type="InterPro" id="IPR001611">
    <property type="entry name" value="Leu-rich_rpt"/>
</dbReference>
<protein>
    <submittedName>
        <fullName evidence="16">Toll-like receptor 4</fullName>
    </submittedName>
</protein>
<evidence type="ECO:0000256" key="6">
    <source>
        <dbReference type="ARBA" id="ARBA00022729"/>
    </source>
</evidence>
<dbReference type="PROSITE" id="PS51450">
    <property type="entry name" value="LRR"/>
    <property type="match status" value="1"/>
</dbReference>
<dbReference type="Pfam" id="PF01582">
    <property type="entry name" value="TIR"/>
    <property type="match status" value="1"/>
</dbReference>
<comment type="similarity">
    <text evidence="2">Belongs to the Toll-like receptor family.</text>
</comment>
<dbReference type="GO" id="GO:0002224">
    <property type="term" value="P:toll-like receptor signaling pathway"/>
    <property type="evidence" value="ECO:0007669"/>
    <property type="project" value="InterPro"/>
</dbReference>
<comment type="subcellular location">
    <subcellularLocation>
        <location evidence="1">Membrane</location>
        <topology evidence="1">Single-pass type I membrane protein</topology>
    </subcellularLocation>
</comment>
<gene>
    <name evidence="16" type="ORF">KP79_PYT13844</name>
</gene>
<keyword evidence="9 13" id="KW-1133">Transmembrane helix</keyword>
<dbReference type="AlphaFoldDB" id="A0A210QQ94"/>
<evidence type="ECO:0000259" key="15">
    <source>
        <dbReference type="PROSITE" id="PS50104"/>
    </source>
</evidence>
<evidence type="ECO:0000256" key="9">
    <source>
        <dbReference type="ARBA" id="ARBA00022989"/>
    </source>
</evidence>
<dbReference type="SMART" id="SM00369">
    <property type="entry name" value="LRR_TYP"/>
    <property type="match status" value="7"/>
</dbReference>
<dbReference type="Gene3D" id="3.80.10.10">
    <property type="entry name" value="Ribonuclease Inhibitor"/>
    <property type="match status" value="3"/>
</dbReference>
<dbReference type="Proteomes" id="UP000242188">
    <property type="component" value="Unassembled WGS sequence"/>
</dbReference>
<keyword evidence="11 16" id="KW-0675">Receptor</keyword>
<dbReference type="EMBL" id="NEDP02002420">
    <property type="protein sequence ID" value="OWF50884.1"/>
    <property type="molecule type" value="Genomic_DNA"/>
</dbReference>
<organism evidence="16 17">
    <name type="scientific">Mizuhopecten yessoensis</name>
    <name type="common">Japanese scallop</name>
    <name type="synonym">Patinopecten yessoensis</name>
    <dbReference type="NCBI Taxonomy" id="6573"/>
    <lineage>
        <taxon>Eukaryota</taxon>
        <taxon>Metazoa</taxon>
        <taxon>Spiralia</taxon>
        <taxon>Lophotrochozoa</taxon>
        <taxon>Mollusca</taxon>
        <taxon>Bivalvia</taxon>
        <taxon>Autobranchia</taxon>
        <taxon>Pteriomorphia</taxon>
        <taxon>Pectinida</taxon>
        <taxon>Pectinoidea</taxon>
        <taxon>Pectinidae</taxon>
        <taxon>Mizuhopecten</taxon>
    </lineage>
</organism>
<keyword evidence="3" id="KW-0399">Innate immunity</keyword>
<feature type="chain" id="PRO_5013210760" evidence="14">
    <location>
        <begin position="25"/>
        <end position="875"/>
    </location>
</feature>